<dbReference type="PANTHER" id="PTHR33755:SF8">
    <property type="entry name" value="TOXIN PARE2"/>
    <property type="match status" value="1"/>
</dbReference>
<comment type="caution">
    <text evidence="3">The sequence shown here is derived from an EMBL/GenBank/DDBJ whole genome shotgun (WGS) entry which is preliminary data.</text>
</comment>
<evidence type="ECO:0000313" key="4">
    <source>
        <dbReference type="Proteomes" id="UP000739565"/>
    </source>
</evidence>
<comment type="similarity">
    <text evidence="1">Belongs to the RelE toxin family.</text>
</comment>
<proteinExistence type="inferred from homology"/>
<reference evidence="3" key="1">
    <citation type="submission" date="2021-07" db="EMBL/GenBank/DDBJ databases">
        <title>New genus and species of the family Alcaligenaceae.</title>
        <authorList>
            <person name="Hahn M.W."/>
        </authorList>
    </citation>
    <scope>NUCLEOTIDE SEQUENCE</scope>
    <source>
        <strain evidence="3">LF4-65</strain>
    </source>
</reference>
<dbReference type="InterPro" id="IPR007712">
    <property type="entry name" value="RelE/ParE_toxin"/>
</dbReference>
<dbReference type="Proteomes" id="UP000739565">
    <property type="component" value="Unassembled WGS sequence"/>
</dbReference>
<dbReference type="Pfam" id="PF05016">
    <property type="entry name" value="ParE_toxin"/>
    <property type="match status" value="1"/>
</dbReference>
<evidence type="ECO:0000256" key="2">
    <source>
        <dbReference type="ARBA" id="ARBA00022649"/>
    </source>
</evidence>
<protein>
    <submittedName>
        <fullName evidence="3">Type II toxin-antitoxin system RelE/ParE family toxin</fullName>
    </submittedName>
</protein>
<evidence type="ECO:0000313" key="3">
    <source>
        <dbReference type="EMBL" id="MBZ1350318.1"/>
    </source>
</evidence>
<keyword evidence="4" id="KW-1185">Reference proteome</keyword>
<organism evidence="3 4">
    <name type="scientific">Zwartia hollandica</name>
    <dbReference type="NCBI Taxonomy" id="324606"/>
    <lineage>
        <taxon>Bacteria</taxon>
        <taxon>Pseudomonadati</taxon>
        <taxon>Pseudomonadota</taxon>
        <taxon>Betaproteobacteria</taxon>
        <taxon>Burkholderiales</taxon>
        <taxon>Alcaligenaceae</taxon>
        <taxon>Zwartia</taxon>
    </lineage>
</organism>
<dbReference type="AlphaFoldDB" id="A0A953N9S2"/>
<keyword evidence="2" id="KW-1277">Toxin-antitoxin system</keyword>
<dbReference type="InterPro" id="IPR035093">
    <property type="entry name" value="RelE/ParE_toxin_dom_sf"/>
</dbReference>
<accession>A0A953N9S2</accession>
<name>A0A953N9S2_9BURK</name>
<dbReference type="RefSeq" id="WP_259660699.1">
    <property type="nucleotide sequence ID" value="NZ_JAHXRI010000006.1"/>
</dbReference>
<dbReference type="EMBL" id="JAHXRI010000006">
    <property type="protein sequence ID" value="MBZ1350318.1"/>
    <property type="molecule type" value="Genomic_DNA"/>
</dbReference>
<sequence length="110" mass="12642">MGARSIVPHRHAIDDALDAVDYYRENAGTPIAESFSLAVDEALEQVGQHPNIGSPRTAIELEIEGIKSWSLKRFPHQIYYKVFMDHIELCRVLHPKRDITQAMLSRQRFQ</sequence>
<dbReference type="InterPro" id="IPR051803">
    <property type="entry name" value="TA_system_RelE-like_toxin"/>
</dbReference>
<dbReference type="PANTHER" id="PTHR33755">
    <property type="entry name" value="TOXIN PARE1-RELATED"/>
    <property type="match status" value="1"/>
</dbReference>
<evidence type="ECO:0000256" key="1">
    <source>
        <dbReference type="ARBA" id="ARBA00006226"/>
    </source>
</evidence>
<dbReference type="Gene3D" id="3.30.2310.20">
    <property type="entry name" value="RelE-like"/>
    <property type="match status" value="1"/>
</dbReference>
<gene>
    <name evidence="3" type="ORF">KZZ10_06625</name>
</gene>